<proteinExistence type="predicted"/>
<gene>
    <name evidence="2" type="ORF">D9O31_20830</name>
</gene>
<dbReference type="Proteomes" id="UP000839526">
    <property type="component" value="Unassembled WGS sequence"/>
</dbReference>
<feature type="signal peptide" evidence="1">
    <location>
        <begin position="1"/>
        <end position="19"/>
    </location>
</feature>
<evidence type="ECO:0000256" key="1">
    <source>
        <dbReference type="SAM" id="SignalP"/>
    </source>
</evidence>
<keyword evidence="1" id="KW-0732">Signal</keyword>
<organism evidence="2 3">
    <name type="scientific">Salmonella enterica</name>
    <name type="common">Salmonella choleraesuis</name>
    <dbReference type="NCBI Taxonomy" id="28901"/>
    <lineage>
        <taxon>Bacteria</taxon>
        <taxon>Pseudomonadati</taxon>
        <taxon>Pseudomonadota</taxon>
        <taxon>Gammaproteobacteria</taxon>
        <taxon>Enterobacterales</taxon>
        <taxon>Enterobacteriaceae</taxon>
        <taxon>Salmonella</taxon>
    </lineage>
</organism>
<feature type="chain" id="PRO_5030090917" evidence="1">
    <location>
        <begin position="20"/>
        <end position="171"/>
    </location>
</feature>
<dbReference type="AlphaFoldDB" id="A0A403T4Z0"/>
<name>A0A403T4Z0_SALER</name>
<evidence type="ECO:0000313" key="3">
    <source>
        <dbReference type="Proteomes" id="UP000839526"/>
    </source>
</evidence>
<accession>A0A403T4Z0</accession>
<protein>
    <submittedName>
        <fullName evidence="2">Uncharacterized protein</fullName>
    </submittedName>
</protein>
<dbReference type="EMBL" id="RWAH01000025">
    <property type="protein sequence ID" value="MMS78899.1"/>
    <property type="molecule type" value="Genomic_DNA"/>
</dbReference>
<comment type="caution">
    <text evidence="2">The sequence shown here is derived from an EMBL/GenBank/DDBJ whole genome shotgun (WGS) entry which is preliminary data.</text>
</comment>
<reference evidence="2 3" key="1">
    <citation type="submission" date="2018-10" db="EMBL/GenBank/DDBJ databases">
        <authorList>
            <consortium name="PulseNet: The National Subtyping Network for Foodborne Disease Surveillance"/>
            <person name="Tarr C.L."/>
            <person name="Trees E."/>
            <person name="Katz L.S."/>
            <person name="Carleton-Romer H.A."/>
            <person name="Stroika S."/>
            <person name="Kucerova Z."/>
            <person name="Roache K.F."/>
            <person name="Sabol A.L."/>
            <person name="Besser J."/>
            <person name="Gerner-Smidt P."/>
        </authorList>
    </citation>
    <scope>NUCLEOTIDE SEQUENCE [LARGE SCALE GENOMIC DNA]</scope>
    <source>
        <strain evidence="2 3">PNUSAS052121</strain>
    </source>
</reference>
<sequence>MKKIILILSLMLLSFSSFSAEIFNEGCRFTASQIGGICENGWIYVVNKDELRDTQDHRALLSDEESSRLNRKDITILVVYSKDNKKMTGVSLNLNNDSFVCEVKTFCDGLIRVNDGEIFVFYYFTLSDNNHIAYFKPNLFENAHKVVIEIPTKKNKKRQFVFSAGVIKWTP</sequence>
<evidence type="ECO:0000313" key="2">
    <source>
        <dbReference type="EMBL" id="MMS78899.1"/>
    </source>
</evidence>